<dbReference type="PANTHER" id="PTHR24361">
    <property type="entry name" value="MITOGEN-ACTIVATED KINASE KINASE KINASE"/>
    <property type="match status" value="1"/>
</dbReference>
<dbReference type="Gene3D" id="1.10.510.10">
    <property type="entry name" value="Transferase(Phosphotransferase) domain 1"/>
    <property type="match status" value="2"/>
</dbReference>
<dbReference type="NCBIfam" id="NF047741">
    <property type="entry name" value="antiphage_MADS6"/>
    <property type="match status" value="1"/>
</dbReference>
<dbReference type="Pfam" id="PF00069">
    <property type="entry name" value="Pkinase"/>
    <property type="match status" value="2"/>
</dbReference>
<protein>
    <submittedName>
        <fullName evidence="4">Protein kinase</fullName>
    </submittedName>
</protein>
<dbReference type="InterPro" id="IPR053235">
    <property type="entry name" value="Ser_Thr_kinase"/>
</dbReference>
<feature type="coiled-coil region" evidence="1">
    <location>
        <begin position="741"/>
        <end position="776"/>
    </location>
</feature>
<dbReference type="PROSITE" id="PS50965">
    <property type="entry name" value="NERD"/>
    <property type="match status" value="1"/>
</dbReference>
<evidence type="ECO:0000256" key="1">
    <source>
        <dbReference type="SAM" id="Coils"/>
    </source>
</evidence>
<dbReference type="SMART" id="SM00220">
    <property type="entry name" value="S_TKc"/>
    <property type="match status" value="1"/>
</dbReference>
<evidence type="ECO:0000313" key="5">
    <source>
        <dbReference type="Proteomes" id="UP000605990"/>
    </source>
</evidence>
<dbReference type="Proteomes" id="UP000605990">
    <property type="component" value="Unassembled WGS sequence"/>
</dbReference>
<accession>A0ABR7J1U3</accession>
<dbReference type="InterPro" id="IPR011009">
    <property type="entry name" value="Kinase-like_dom_sf"/>
</dbReference>
<dbReference type="PANTHER" id="PTHR24361:SF785">
    <property type="entry name" value="DUAL SPECIFICITY MITOGEN-ACTIVATED PROTEIN KINASE KINASE 1"/>
    <property type="match status" value="1"/>
</dbReference>
<sequence length="1489" mass="172878">MAIIIKPTYFESVVNAGEQKLMNFLEVNLPDDFYLIPNIELVSTNTKNNLTQYWEYDLIVVAPHAIFNIENKDWKGRIEGDDNTWYLNDQPRRNPLRTNRQKTAILASKLKEHNPSWGRAWIQNMLTLSYDNYSQPIISPDDKKLTFQLKKELINYITDASELNKSEEAIVDIQKQIVDYLSGQQTRKRVEDKKQIYEYEIVKILHQENNFVEYLVKPFGATSSYRRIKEYALQVVGLSPEELRKREEKIKNQYKALNKIKAKPFILNVDFRIDVENHLFYEISDFLEENSLRSESRIKTFTFKEKLEIIKNIMVALKEAHKENIFHRDINPDNIYLSSGYAYLGNFGKSYFIDHSEEGYTVMPTINQSNATAYHPLELTVGDASVVSDIYSLGVLIYWLFTEKEPFSSPFELNNLGGKLPENILPSKLNSNLPKWIDEVCSKTILIDEFQRIESIEEIQDLIDNAISISTNTNNVTLESNLPSKVVSFEELKEGDTIGDYAIHQVLGKGGYSKVFKVKHRLQDKFYTLKLFNESVNISSVKDEYAALIELHHNNIVKFSWNGETPNGQFYTLMEYLEGENLRLYTSTDVNLPIHQIYRVGIDILSALEEMQNKEKPIIHRDIKPQNIIWDKGDRFVLIDFNVASTINENKDFVGTNPYLAPDLIESNYKVNWDLSADLFALGVTLYELVCKQYPWHPNKIAIVGRQPNNPKNVEKRISNEFAEFLLKAIATNKNERFKSANDMIAALQKLEFNLLEEENDSIEDISSRNKLYQTQISIIQSPSFNVKLYDKMNSYVDLHESIDNVLSRFKSNIEKYKSSIDLGEKIKLVLKVDGESIINETFWNGGARNFNPGNIERVYQALKELFDTNRDKIKAHKISVEGINMVDYLNSLYSQSKYGNYGTRVNFNTNKLDEDTYTPTKLDKTLMPAIVDGKYKMIIITGNAGDGKTAFVKKIEQNPLVRNIEHFAHKNGARFMINGLNYESNYDGSQDENDNENNDVLEKFFEPFENLTNYSKASEGRIIAINEGRLVEFLTTSDKHNQLAKNIEDYFYKEGNVELPEGILVINLNLRSVVSDSSGEGSLFKKQIKALTRKELWNNCQSCDLASKCFINYNVKTFSDEASGEAVINRLEWLLRTVSLKRELHITMRDVRSFVAFLLTRDFACEDIRKISNETTTPEQYWQYYYFNISNPKINDSGNNDRLIKLIRETDIGEVAIPKLDRELFFNRHHQKDYLEFLEREGTLLEIFNEYKYLLPAHEQTPENIEQSRDRQKVFVRHQYFEGKLFMIENSNNSQNSSQDDKSKINKPSYLLRIPYKSVFEFVNILKSENITEKIKNSISRAVSLNEGCNNYSLDEKNLILASTEIKDPFGKSFKLFPLDEFELFVNKADHLTRYIEYEADSLIFRHKSHKHINLTISLDLFEMLYFIQKGFSPSLNDLKGRFVELIVFKNLLENLKYDEIVVTSDNKTFYSIKKNSYNKIAINKLAI</sequence>
<evidence type="ECO:0000313" key="4">
    <source>
        <dbReference type="EMBL" id="MBC5836010.1"/>
    </source>
</evidence>
<dbReference type="SUPFAM" id="SSF56112">
    <property type="entry name" value="Protein kinase-like (PK-like)"/>
    <property type="match status" value="2"/>
</dbReference>
<feature type="domain" description="Protein kinase" evidence="2">
    <location>
        <begin position="199"/>
        <end position="467"/>
    </location>
</feature>
<keyword evidence="1" id="KW-0175">Coiled coil</keyword>
<dbReference type="InterPro" id="IPR011528">
    <property type="entry name" value="NERD"/>
</dbReference>
<dbReference type="CDD" id="cd14014">
    <property type="entry name" value="STKc_PknB_like"/>
    <property type="match status" value="1"/>
</dbReference>
<comment type="caution">
    <text evidence="4">The sequence shown here is derived from an EMBL/GenBank/DDBJ whole genome shotgun (WGS) entry which is preliminary data.</text>
</comment>
<gene>
    <name evidence="4" type="ORF">H8R27_14035</name>
</gene>
<feature type="domain" description="NERD" evidence="3">
    <location>
        <begin position="13"/>
        <end position="129"/>
    </location>
</feature>
<name>A0ABR7J1U3_9FLAO</name>
<keyword evidence="5" id="KW-1185">Reference proteome</keyword>
<organism evidence="4 5">
    <name type="scientific">Flavobacterium bernardetii</name>
    <dbReference type="NCBI Taxonomy" id="2813823"/>
    <lineage>
        <taxon>Bacteria</taxon>
        <taxon>Pseudomonadati</taxon>
        <taxon>Bacteroidota</taxon>
        <taxon>Flavobacteriia</taxon>
        <taxon>Flavobacteriales</taxon>
        <taxon>Flavobacteriaceae</taxon>
        <taxon>Flavobacterium</taxon>
    </lineage>
</organism>
<dbReference type="RefSeq" id="WP_166131045.1">
    <property type="nucleotide sequence ID" value="NZ_JAANOQ010000009.1"/>
</dbReference>
<dbReference type="EMBL" id="JACRUN010000010">
    <property type="protein sequence ID" value="MBC5836010.1"/>
    <property type="molecule type" value="Genomic_DNA"/>
</dbReference>
<dbReference type="InterPro" id="IPR000719">
    <property type="entry name" value="Prot_kinase_dom"/>
</dbReference>
<proteinExistence type="predicted"/>
<dbReference type="GO" id="GO:0016301">
    <property type="term" value="F:kinase activity"/>
    <property type="evidence" value="ECO:0007669"/>
    <property type="project" value="UniProtKB-KW"/>
</dbReference>
<keyword evidence="4" id="KW-0418">Kinase</keyword>
<feature type="domain" description="Protein kinase" evidence="2">
    <location>
        <begin position="501"/>
        <end position="751"/>
    </location>
</feature>
<keyword evidence="4" id="KW-0808">Transferase</keyword>
<evidence type="ECO:0000259" key="2">
    <source>
        <dbReference type="PROSITE" id="PS50011"/>
    </source>
</evidence>
<dbReference type="Pfam" id="PF08378">
    <property type="entry name" value="NERD"/>
    <property type="match status" value="1"/>
</dbReference>
<reference evidence="4 5" key="1">
    <citation type="submission" date="2020-08" db="EMBL/GenBank/DDBJ databases">
        <title>Description of novel Flavobacterium F-408 isolate.</title>
        <authorList>
            <person name="Saticioglu I.B."/>
            <person name="Duman M."/>
            <person name="Altun S."/>
        </authorList>
    </citation>
    <scope>NUCLEOTIDE SEQUENCE [LARGE SCALE GENOMIC DNA]</scope>
    <source>
        <strain evidence="4 5">F-408</strain>
    </source>
</reference>
<dbReference type="PROSITE" id="PS50011">
    <property type="entry name" value="PROTEIN_KINASE_DOM"/>
    <property type="match status" value="2"/>
</dbReference>
<evidence type="ECO:0000259" key="3">
    <source>
        <dbReference type="PROSITE" id="PS50965"/>
    </source>
</evidence>